<accession>A0A174YS71</accession>
<dbReference type="Pfam" id="PF13420">
    <property type="entry name" value="Acetyltransf_4"/>
    <property type="match status" value="1"/>
</dbReference>
<dbReference type="Proteomes" id="UP000095621">
    <property type="component" value="Unassembled WGS sequence"/>
</dbReference>
<sequence>MHMPDIACPVQESKYLNDDSIRFHSRLGFSEVGRFHDSGYKFNQWFDMVWMEKMIGEHNAEPKEVWG</sequence>
<reference evidence="1 2" key="1">
    <citation type="submission" date="2015-09" db="EMBL/GenBank/DDBJ databases">
        <authorList>
            <consortium name="Pathogen Informatics"/>
        </authorList>
    </citation>
    <scope>NUCLEOTIDE SEQUENCE [LARGE SCALE GENOMIC DNA]</scope>
    <source>
        <strain evidence="1 2">2789STDY5834875</strain>
    </source>
</reference>
<dbReference type="SUPFAM" id="SSF55729">
    <property type="entry name" value="Acyl-CoA N-acyltransferases (Nat)"/>
    <property type="match status" value="1"/>
</dbReference>
<organism evidence="1 2">
    <name type="scientific">Lachnospira eligens</name>
    <dbReference type="NCBI Taxonomy" id="39485"/>
    <lineage>
        <taxon>Bacteria</taxon>
        <taxon>Bacillati</taxon>
        <taxon>Bacillota</taxon>
        <taxon>Clostridia</taxon>
        <taxon>Lachnospirales</taxon>
        <taxon>Lachnospiraceae</taxon>
        <taxon>Lachnospira</taxon>
    </lineage>
</organism>
<evidence type="ECO:0000313" key="1">
    <source>
        <dbReference type="EMBL" id="CUQ74828.1"/>
    </source>
</evidence>
<gene>
    <name evidence="1" type="ORF">ERS852490_00176</name>
</gene>
<proteinExistence type="predicted"/>
<dbReference type="EMBL" id="CZBU01000001">
    <property type="protein sequence ID" value="CUQ74828.1"/>
    <property type="molecule type" value="Genomic_DNA"/>
</dbReference>
<dbReference type="AlphaFoldDB" id="A0A174YS71"/>
<dbReference type="Gene3D" id="3.40.630.30">
    <property type="match status" value="1"/>
</dbReference>
<name>A0A174YS71_9FIRM</name>
<evidence type="ECO:0000313" key="2">
    <source>
        <dbReference type="Proteomes" id="UP000095621"/>
    </source>
</evidence>
<protein>
    <submittedName>
        <fullName evidence="1">Uncharacterized protein</fullName>
    </submittedName>
</protein>
<dbReference type="InterPro" id="IPR016181">
    <property type="entry name" value="Acyl_CoA_acyltransferase"/>
</dbReference>